<name>A0A0C4WQ86_9GAMM</name>
<evidence type="ECO:0000256" key="1">
    <source>
        <dbReference type="SAM" id="MobiDB-lite"/>
    </source>
</evidence>
<keyword evidence="4" id="KW-1185">Reference proteome</keyword>
<keyword evidence="2" id="KW-0732">Signal</keyword>
<dbReference type="EMBL" id="CP010415">
    <property type="protein sequence ID" value="AJE22861.1"/>
    <property type="molecule type" value="Genomic_DNA"/>
</dbReference>
<evidence type="ECO:0000313" key="3">
    <source>
        <dbReference type="EMBL" id="AJE22861.1"/>
    </source>
</evidence>
<evidence type="ECO:0008006" key="5">
    <source>
        <dbReference type="Google" id="ProtNLM"/>
    </source>
</evidence>
<feature type="region of interest" description="Disordered" evidence="1">
    <location>
        <begin position="19"/>
        <end position="48"/>
    </location>
</feature>
<feature type="chain" id="PRO_5002185148" description="Lipoprotein" evidence="2">
    <location>
        <begin position="23"/>
        <end position="149"/>
    </location>
</feature>
<proteinExistence type="predicted"/>
<dbReference type="KEGG" id="acx:Achr_34570"/>
<dbReference type="AlphaFoldDB" id="A0A0C4WQ86"/>
<dbReference type="RefSeq" id="WP_039806058.1">
    <property type="nucleotide sequence ID" value="NZ_CP010415.1"/>
</dbReference>
<evidence type="ECO:0000313" key="4">
    <source>
        <dbReference type="Proteomes" id="UP000068210"/>
    </source>
</evidence>
<dbReference type="HOGENOM" id="CLU_126560_0_0_6"/>
<organism evidence="3 4">
    <name type="scientific">Azotobacter chroococcum NCIMB 8003</name>
    <dbReference type="NCBI Taxonomy" id="1328314"/>
    <lineage>
        <taxon>Bacteria</taxon>
        <taxon>Pseudomonadati</taxon>
        <taxon>Pseudomonadota</taxon>
        <taxon>Gammaproteobacteria</taxon>
        <taxon>Pseudomonadales</taxon>
        <taxon>Pseudomonadaceae</taxon>
        <taxon>Azotobacter</taxon>
    </lineage>
</organism>
<accession>A0A0C4WQ86</accession>
<feature type="compositionally biased region" description="Low complexity" evidence="1">
    <location>
        <begin position="39"/>
        <end position="48"/>
    </location>
</feature>
<feature type="signal peptide" evidence="2">
    <location>
        <begin position="1"/>
        <end position="22"/>
    </location>
</feature>
<reference evidence="3 4" key="1">
    <citation type="journal article" date="2015" name="PLoS ONE">
        <title>Azotobacter Genomes: The Genome of Azotobacter chroococcum NCIMB 8003 (ATCC 4412).</title>
        <authorList>
            <person name="Robson R.L."/>
            <person name="Jones R."/>
            <person name="Robson R.M."/>
            <person name="Schwartz A."/>
            <person name="Richardson T.H."/>
        </authorList>
    </citation>
    <scope>NUCLEOTIDE SEQUENCE [LARGE SCALE GENOMIC DNA]</scope>
    <source>
        <strain evidence="3 4">NCIMB 8003</strain>
    </source>
</reference>
<gene>
    <name evidence="3" type="ORF">Achr_34570</name>
</gene>
<dbReference type="PROSITE" id="PS51257">
    <property type="entry name" value="PROKAR_LIPOPROTEIN"/>
    <property type="match status" value="1"/>
</dbReference>
<sequence length="149" mass="15705">MSPRPFALLGLSLLLAACSSQPEEETPQAPLAPSERKAGAAPQPLQAGQRELRGSLLGAPANSEVELALLVVDERGRPRGELGNLHLSGNGQALPFSLRFEPQPLTPGLRVELRGRASQSGRLILRLPPRTVSGTDSQTLGTLQLVPAP</sequence>
<dbReference type="STRING" id="1328314.Achr_34570"/>
<protein>
    <recommendedName>
        <fullName evidence="5">Lipoprotein</fullName>
    </recommendedName>
</protein>
<evidence type="ECO:0000256" key="2">
    <source>
        <dbReference type="SAM" id="SignalP"/>
    </source>
</evidence>
<dbReference type="Proteomes" id="UP000068210">
    <property type="component" value="Chromosome"/>
</dbReference>